<evidence type="ECO:0000313" key="2">
    <source>
        <dbReference type="EMBL" id="ADC35906.1"/>
    </source>
</evidence>
<evidence type="ECO:0000256" key="1">
    <source>
        <dbReference type="PROSITE-ProRule" id="PRU00339"/>
    </source>
</evidence>
<dbReference type="InterPro" id="IPR011990">
    <property type="entry name" value="TPR-like_helical_dom_sf"/>
</dbReference>
<dbReference type="AlphaFoldDB" id="E3T6G2"/>
<dbReference type="SUPFAM" id="SSF48452">
    <property type="entry name" value="TPR-like"/>
    <property type="match status" value="1"/>
</dbReference>
<reference evidence="2" key="2">
    <citation type="journal article" date="2010" name="Appl. Environ. Microbiol.">
        <title>Comparative analysis of acidobacterial genomic fragments from terrestrial and aquatic metagenomic libraries, with emphasis on acidobacteria subdivision 6.</title>
        <authorList>
            <person name="Kielak A.M."/>
            <person name="van Veen J.A."/>
            <person name="Kowalchuk G.A."/>
        </authorList>
    </citation>
    <scope>NUCLEOTIDE SEQUENCE</scope>
</reference>
<feature type="repeat" description="TPR" evidence="1">
    <location>
        <begin position="40"/>
        <end position="73"/>
    </location>
</feature>
<dbReference type="InterPro" id="IPR019734">
    <property type="entry name" value="TPR_rpt"/>
</dbReference>
<dbReference type="SMART" id="SM00028">
    <property type="entry name" value="TPR"/>
    <property type="match status" value="1"/>
</dbReference>
<organism evidence="2">
    <name type="scientific">uncultured bacterium 59</name>
    <dbReference type="NCBI Taxonomy" id="698390"/>
    <lineage>
        <taxon>Bacteria</taxon>
        <taxon>environmental samples</taxon>
    </lineage>
</organism>
<accession>E3T6G2</accession>
<name>E3T6G2_9BACT</name>
<dbReference type="Pfam" id="PF00515">
    <property type="entry name" value="TPR_1"/>
    <property type="match status" value="1"/>
</dbReference>
<dbReference type="PROSITE" id="PS50293">
    <property type="entry name" value="TPR_REGION"/>
    <property type="match status" value="1"/>
</dbReference>
<dbReference type="PROSITE" id="PS50005">
    <property type="entry name" value="TPR"/>
    <property type="match status" value="1"/>
</dbReference>
<keyword evidence="1" id="KW-0802">TPR repeat</keyword>
<reference evidence="2" key="1">
    <citation type="submission" date="2009-12" db="EMBL/GenBank/DDBJ databases">
        <authorList>
            <person name="Kielak A."/>
            <person name="van Veen J.A."/>
            <person name="Kowalchuk G.A."/>
        </authorList>
    </citation>
    <scope>NUCLEOTIDE SEQUENCE</scope>
</reference>
<dbReference type="Gene3D" id="1.25.40.10">
    <property type="entry name" value="Tetratricopeptide repeat domain"/>
    <property type="match status" value="1"/>
</dbReference>
<proteinExistence type="predicted"/>
<sequence>MSIDVSTLERRATELMKQADFGPEAVRVNSEIIEQSPAHEAAWTRLGRCYLEQRQFDDAVVALRSALSLNPSSGIATNLLTEVRRRRALTPTAAERITTGFSAREFAALETLSVDDLKRALGSRIDALFDAINATTIAEKIVDARRRQGESGTKLFHSNSFHANGTGQIAAFQHGGRWEPQFNIGWFSSPPLPSRCMRIGVGFNLSQAGRDQERVAGQERVLAFFECFQQALEKSWKRELTRWMAATGGFIQYADHPPAVDLLPEQAVEWLLNCRHAAAHGWIFVGRWLFLDDPDDAKILGDRAQLAKAVDDTFRTLYPLWLATYAGTTGDVTPAAAP</sequence>
<protein>
    <submittedName>
        <fullName evidence="2">Uncharacterized protein</fullName>
    </submittedName>
</protein>
<dbReference type="EMBL" id="GU260704">
    <property type="protein sequence ID" value="ADC35906.1"/>
    <property type="molecule type" value="Genomic_DNA"/>
</dbReference>